<feature type="domain" description="Major facilitator superfamily (MFS) profile" evidence="9">
    <location>
        <begin position="27"/>
        <end position="475"/>
    </location>
</feature>
<feature type="transmembrane region" description="Helical" evidence="8">
    <location>
        <begin position="65"/>
        <end position="86"/>
    </location>
</feature>
<dbReference type="AlphaFoldDB" id="D0WFY3"/>
<keyword evidence="5 8" id="KW-1133">Transmembrane helix</keyword>
<comment type="caution">
    <text evidence="11">The sequence shown here is derived from an EMBL/GenBank/DDBJ whole genome shotgun (WGS) entry which is preliminary data.</text>
</comment>
<feature type="transmembrane region" description="Helical" evidence="8">
    <location>
        <begin position="344"/>
        <end position="362"/>
    </location>
</feature>
<feature type="transmembrane region" description="Helical" evidence="8">
    <location>
        <begin position="451"/>
        <end position="471"/>
    </location>
</feature>
<evidence type="ECO:0000256" key="3">
    <source>
        <dbReference type="ARBA" id="ARBA00022475"/>
    </source>
</evidence>
<dbReference type="NCBIfam" id="TIGR00711">
    <property type="entry name" value="efflux_EmrB"/>
    <property type="match status" value="1"/>
</dbReference>
<feature type="transmembrane region" description="Helical" evidence="8">
    <location>
        <begin position="212"/>
        <end position="231"/>
    </location>
</feature>
<dbReference type="InterPro" id="IPR000644">
    <property type="entry name" value="CBS_dom"/>
</dbReference>
<feature type="transmembrane region" description="Helical" evidence="8">
    <location>
        <begin position="180"/>
        <end position="200"/>
    </location>
</feature>
<dbReference type="InterPro" id="IPR046342">
    <property type="entry name" value="CBS_dom_sf"/>
</dbReference>
<feature type="transmembrane region" description="Helical" evidence="8">
    <location>
        <begin position="237"/>
        <end position="257"/>
    </location>
</feature>
<feature type="transmembrane region" description="Helical" evidence="8">
    <location>
        <begin position="122"/>
        <end position="142"/>
    </location>
</feature>
<feature type="transmembrane region" description="Helical" evidence="8">
    <location>
        <begin position="416"/>
        <end position="439"/>
    </location>
</feature>
<evidence type="ECO:0000256" key="5">
    <source>
        <dbReference type="ARBA" id="ARBA00022989"/>
    </source>
</evidence>
<dbReference type="EMBL" id="ACUX02000006">
    <property type="protein sequence ID" value="EEZ61396.1"/>
    <property type="molecule type" value="Genomic_DNA"/>
</dbReference>
<organism evidence="11 12">
    <name type="scientific">Slackia exigua (strain ATCC 700122 / DSM 15923 / CIP 105133 / JCM 11022 / KCTC 5966 / S-7)</name>
    <dbReference type="NCBI Taxonomy" id="649764"/>
    <lineage>
        <taxon>Bacteria</taxon>
        <taxon>Bacillati</taxon>
        <taxon>Actinomycetota</taxon>
        <taxon>Coriobacteriia</taxon>
        <taxon>Eggerthellales</taxon>
        <taxon>Eggerthellaceae</taxon>
        <taxon>Slackia</taxon>
    </lineage>
</organism>
<feature type="domain" description="CBS" evidence="10">
    <location>
        <begin position="506"/>
        <end position="562"/>
    </location>
</feature>
<dbReference type="PROSITE" id="PS50850">
    <property type="entry name" value="MFS"/>
    <property type="match status" value="1"/>
</dbReference>
<keyword evidence="12" id="KW-1185">Reference proteome</keyword>
<dbReference type="CDD" id="cd17503">
    <property type="entry name" value="MFS_LmrB_MDR_like"/>
    <property type="match status" value="1"/>
</dbReference>
<evidence type="ECO:0000313" key="12">
    <source>
        <dbReference type="Proteomes" id="UP000006001"/>
    </source>
</evidence>
<dbReference type="GO" id="GO:0005886">
    <property type="term" value="C:plasma membrane"/>
    <property type="evidence" value="ECO:0007669"/>
    <property type="project" value="UniProtKB-SubCell"/>
</dbReference>
<dbReference type="InterPro" id="IPR036259">
    <property type="entry name" value="MFS_trans_sf"/>
</dbReference>
<dbReference type="InterPro" id="IPR011701">
    <property type="entry name" value="MFS"/>
</dbReference>
<dbReference type="Gene3D" id="1.20.1250.20">
    <property type="entry name" value="MFS general substrate transporter like domains"/>
    <property type="match status" value="1"/>
</dbReference>
<feature type="transmembrane region" description="Helical" evidence="8">
    <location>
        <begin position="316"/>
        <end position="337"/>
    </location>
</feature>
<dbReference type="PROSITE" id="PS51371">
    <property type="entry name" value="CBS"/>
    <property type="match status" value="2"/>
</dbReference>
<proteinExistence type="predicted"/>
<dbReference type="SMART" id="SM00116">
    <property type="entry name" value="CBS"/>
    <property type="match status" value="2"/>
</dbReference>
<dbReference type="Gene3D" id="3.10.580.10">
    <property type="entry name" value="CBS-domain"/>
    <property type="match status" value="1"/>
</dbReference>
<feature type="transmembrane region" description="Helical" evidence="8">
    <location>
        <begin position="368"/>
        <end position="395"/>
    </location>
</feature>
<name>D0WFY3_SLAES</name>
<evidence type="ECO:0000256" key="8">
    <source>
        <dbReference type="SAM" id="Phobius"/>
    </source>
</evidence>
<keyword evidence="7" id="KW-0129">CBS domain</keyword>
<dbReference type="PANTHER" id="PTHR42718:SF24">
    <property type="entry name" value="MAJOR FACILITATOR SUPERFAMILY (MFS) PROFILE DOMAIN-CONTAINING PROTEIN"/>
    <property type="match status" value="1"/>
</dbReference>
<dbReference type="STRING" id="649764.HMPREF0762_00733"/>
<keyword evidence="3" id="KW-1003">Cell membrane</keyword>
<dbReference type="SUPFAM" id="SSF54631">
    <property type="entry name" value="CBS-domain pair"/>
    <property type="match status" value="1"/>
</dbReference>
<dbReference type="GO" id="GO:0022857">
    <property type="term" value="F:transmembrane transporter activity"/>
    <property type="evidence" value="ECO:0007669"/>
    <property type="project" value="InterPro"/>
</dbReference>
<dbReference type="eggNOG" id="COG2814">
    <property type="taxonomic scope" value="Bacteria"/>
</dbReference>
<evidence type="ECO:0000256" key="4">
    <source>
        <dbReference type="ARBA" id="ARBA00022692"/>
    </source>
</evidence>
<dbReference type="InterPro" id="IPR020846">
    <property type="entry name" value="MFS_dom"/>
</dbReference>
<evidence type="ECO:0000256" key="1">
    <source>
        <dbReference type="ARBA" id="ARBA00004651"/>
    </source>
</evidence>
<dbReference type="Gene3D" id="1.20.1720.10">
    <property type="entry name" value="Multidrug resistance protein D"/>
    <property type="match status" value="1"/>
</dbReference>
<dbReference type="InterPro" id="IPR004638">
    <property type="entry name" value="EmrB-like"/>
</dbReference>
<feature type="transmembrane region" description="Helical" evidence="8">
    <location>
        <begin position="93"/>
        <end position="116"/>
    </location>
</feature>
<dbReference type="HOGENOM" id="CLU_000960_28_0_11"/>
<keyword evidence="2" id="KW-0813">Transport</keyword>
<evidence type="ECO:0000256" key="2">
    <source>
        <dbReference type="ARBA" id="ARBA00022448"/>
    </source>
</evidence>
<gene>
    <name evidence="11" type="ORF">HMPREF0762_00733</name>
</gene>
<feature type="transmembrane region" description="Helical" evidence="8">
    <location>
        <begin position="278"/>
        <end position="304"/>
    </location>
</feature>
<accession>D0WFY3</accession>
<evidence type="ECO:0000256" key="6">
    <source>
        <dbReference type="ARBA" id="ARBA00023136"/>
    </source>
</evidence>
<evidence type="ECO:0000313" key="11">
    <source>
        <dbReference type="EMBL" id="EEZ61396.1"/>
    </source>
</evidence>
<feature type="domain" description="CBS" evidence="10">
    <location>
        <begin position="594"/>
        <end position="653"/>
    </location>
</feature>
<dbReference type="PRINTS" id="PR01036">
    <property type="entry name" value="TCRTETB"/>
</dbReference>
<dbReference type="SUPFAM" id="SSF103473">
    <property type="entry name" value="MFS general substrate transporter"/>
    <property type="match status" value="1"/>
</dbReference>
<keyword evidence="4 8" id="KW-0812">Transmembrane</keyword>
<feature type="transmembrane region" description="Helical" evidence="8">
    <location>
        <begin position="26"/>
        <end position="45"/>
    </location>
</feature>
<evidence type="ECO:0000259" key="9">
    <source>
        <dbReference type="PROSITE" id="PS50850"/>
    </source>
</evidence>
<reference evidence="11" key="1">
    <citation type="submission" date="2009-10" db="EMBL/GenBank/DDBJ databases">
        <authorList>
            <person name="Weinstock G."/>
            <person name="Sodergren E."/>
            <person name="Clifton S."/>
            <person name="Fulton L."/>
            <person name="Fulton B."/>
            <person name="Courtney L."/>
            <person name="Fronick C."/>
            <person name="Harrison M."/>
            <person name="Strong C."/>
            <person name="Farmer C."/>
            <person name="Delahaunty K."/>
            <person name="Markovic C."/>
            <person name="Hall O."/>
            <person name="Minx P."/>
            <person name="Tomlinson C."/>
            <person name="Mitreva M."/>
            <person name="Nelson J."/>
            <person name="Hou S."/>
            <person name="Wollam A."/>
            <person name="Pepin K.H."/>
            <person name="Johnson M."/>
            <person name="Bhonagiri V."/>
            <person name="Nash W.E."/>
            <person name="Warren W."/>
            <person name="Chinwalla A."/>
            <person name="Mardis E.R."/>
            <person name="Wilson R.K."/>
        </authorList>
    </citation>
    <scope>NUCLEOTIDE SEQUENCE [LARGE SCALE GENOMIC DNA]</scope>
    <source>
        <strain evidence="11">ATCC 700122</strain>
    </source>
</reference>
<keyword evidence="6 8" id="KW-0472">Membrane</keyword>
<sequence length="656" mass="68404">MFLLWSGQPLLTEEVIRMGLSRNEKVMVIVLLAGTLLVVLNQTFLSPALPTIMADLAVDATTVQWLTSGYALVEAVVIPLNAFFVGRFSTRRLFMGGLSMFALGSLVAAAAPAFPVLLLGRVMQACGTGVVMPMVFTLIILLFPRERRGSAMGIVGLVISFAPAVGPSISGILIDSVGWRALFVIVVVLAIAVVIVAGFFLENRKGFERASFDVPSIILLACGMVGLLYGLSTFASGNPVVSALLMIVGLALLGVFARRQLALESPMLRVGVLKTREYRIGVIAVALLQAAVFGGCSVVVPLYIQGVLGESATVSGLVMLPGAAIGAGMSVVAGRLFDNYGARAIALSGGAVAALAACGLAACGIDTSIIIVAVPYTLMVIGVQCVMMPINTWGINALPNDMVPHGNAISSTINQVGISFGTAFIVSLTALGATVMSASDAAMQTFAGDRMAFIGVSALMVVVFLIILLLVKDAKGEAPSAAFSDEAPVADLRSKPALEWVVSDVMDRACANVPEDGTVGDALAIFAQSGTSGLPVTDGAGAVVGFISDGDVMKYLGSEDFTFSDGSTVFRVGEDRTFQDRLDAMRSLNVMEIATKRVIAVDAGMALEDACKILAERRIKKLPVISAGRFVGSISRRNVVRALAAVDAGRLPEWVS</sequence>
<dbReference type="Proteomes" id="UP000006001">
    <property type="component" value="Unassembled WGS sequence"/>
</dbReference>
<dbReference type="Pfam" id="PF07690">
    <property type="entry name" value="MFS_1"/>
    <property type="match status" value="1"/>
</dbReference>
<feature type="transmembrane region" description="Helical" evidence="8">
    <location>
        <begin position="154"/>
        <end position="174"/>
    </location>
</feature>
<evidence type="ECO:0000259" key="10">
    <source>
        <dbReference type="PROSITE" id="PS51371"/>
    </source>
</evidence>
<evidence type="ECO:0000256" key="7">
    <source>
        <dbReference type="PROSITE-ProRule" id="PRU00703"/>
    </source>
</evidence>
<comment type="subcellular location">
    <subcellularLocation>
        <location evidence="1">Cell membrane</location>
        <topology evidence="1">Multi-pass membrane protein</topology>
    </subcellularLocation>
</comment>
<dbReference type="PANTHER" id="PTHR42718">
    <property type="entry name" value="MAJOR FACILITATOR SUPERFAMILY MULTIDRUG TRANSPORTER MFSC"/>
    <property type="match status" value="1"/>
</dbReference>
<dbReference type="Pfam" id="PF00571">
    <property type="entry name" value="CBS"/>
    <property type="match status" value="2"/>
</dbReference>
<protein>
    <submittedName>
        <fullName evidence="11">Drug resistance MFS transporter, drug:H+ antiporter-2 family</fullName>
    </submittedName>
</protein>